<keyword evidence="2" id="KW-0227">DNA damage</keyword>
<evidence type="ECO:0000256" key="4">
    <source>
        <dbReference type="SAM" id="MobiDB-lite"/>
    </source>
</evidence>
<evidence type="ECO:0000256" key="2">
    <source>
        <dbReference type="ARBA" id="ARBA00022763"/>
    </source>
</evidence>
<dbReference type="Proteomes" id="UP000298493">
    <property type="component" value="Unassembled WGS sequence"/>
</dbReference>
<dbReference type="GO" id="GO:0043916">
    <property type="term" value="F:DNA-7-methylguanine glycosylase activity"/>
    <property type="evidence" value="ECO:0007669"/>
    <property type="project" value="TreeGrafter"/>
</dbReference>
<evidence type="ECO:0000313" key="7">
    <source>
        <dbReference type="Proteomes" id="UP000298493"/>
    </source>
</evidence>
<reference evidence="6 7" key="1">
    <citation type="submission" date="2019-04" db="EMBL/GenBank/DDBJ databases">
        <title>High contiguity whole genome sequence and gene annotation resource for two Venturia nashicola isolates.</title>
        <authorList>
            <person name="Prokchorchik M."/>
            <person name="Won K."/>
            <person name="Lee Y."/>
            <person name="Choi E.D."/>
            <person name="Segonzac C."/>
            <person name="Sohn K.H."/>
        </authorList>
    </citation>
    <scope>NUCLEOTIDE SEQUENCE [LARGE SCALE GENOMIC DNA]</scope>
    <source>
        <strain evidence="6 7">PRI2</strain>
    </source>
</reference>
<dbReference type="GO" id="GO:0032131">
    <property type="term" value="F:alkylated DNA binding"/>
    <property type="evidence" value="ECO:0007669"/>
    <property type="project" value="TreeGrafter"/>
</dbReference>
<dbReference type="Pfam" id="PF00730">
    <property type="entry name" value="HhH-GPD"/>
    <property type="match status" value="1"/>
</dbReference>
<name>A0A4Z1P238_9PEZI</name>
<dbReference type="FunFam" id="1.10.340.30:FF:000004">
    <property type="entry name" value="DNA-3-methyladenine glycosylase II"/>
    <property type="match status" value="1"/>
</dbReference>
<gene>
    <name evidence="6" type="ORF">E6O75_ATG07866</name>
</gene>
<accession>A0A4Z1P238</accession>
<dbReference type="EMBL" id="SNSC02000020">
    <property type="protein sequence ID" value="TID15538.1"/>
    <property type="molecule type" value="Genomic_DNA"/>
</dbReference>
<dbReference type="SMART" id="SM00478">
    <property type="entry name" value="ENDO3c"/>
    <property type="match status" value="1"/>
</dbReference>
<sequence>MAERRSARVGARVSKGTATVINEAEGALQKQENKIAKPTSKTAVKRIASDSEETPFKVPKPAQTPKRRKKEPLITSDLPPSTPTPAAIAALSQGSTNPRRKPAGGVRKAATNITNAPLQTPEGTKVVKYPSDLFESALPSPNKAAEPGTTTENLLEKACAHLVSVDPKLQAVIDKHRCKMFSPEGLQEVVEPFTALSSGIMAQQVSGAAASSIKNKFNSLFTLPPNTGDGAKHFPTPAQVVEKDIATLRTAGLSQRKAEYIHGLAEKFVSGELSAQMLVEATDDEVMEKLIAVRGLGRWSVEMFACFGLKRTDIFSTGDLGVQRGMAAYVGKDIKKIKASKDKGKWKYMSEADMLKHSEKFSPYRSLFMWYMWRIEDVNLEAMES</sequence>
<dbReference type="STRING" id="86259.A0A4Z1P238"/>
<feature type="region of interest" description="Disordered" evidence="4">
    <location>
        <begin position="31"/>
        <end position="109"/>
    </location>
</feature>
<dbReference type="InterPro" id="IPR011257">
    <property type="entry name" value="DNA_glycosylase"/>
</dbReference>
<comment type="similarity">
    <text evidence="1">Belongs to the alkylbase DNA glycosidase AlkA family.</text>
</comment>
<evidence type="ECO:0000256" key="3">
    <source>
        <dbReference type="ARBA" id="ARBA00023204"/>
    </source>
</evidence>
<dbReference type="GO" id="GO:0008725">
    <property type="term" value="F:DNA-3-methyladenine glycosylase activity"/>
    <property type="evidence" value="ECO:0007669"/>
    <property type="project" value="TreeGrafter"/>
</dbReference>
<dbReference type="Gene3D" id="1.10.1670.40">
    <property type="match status" value="1"/>
</dbReference>
<evidence type="ECO:0000256" key="1">
    <source>
        <dbReference type="ARBA" id="ARBA00010817"/>
    </source>
</evidence>
<evidence type="ECO:0000259" key="5">
    <source>
        <dbReference type="SMART" id="SM00478"/>
    </source>
</evidence>
<keyword evidence="7" id="KW-1185">Reference proteome</keyword>
<dbReference type="PANTHER" id="PTHR43003:SF5">
    <property type="entry name" value="DNA-3-METHYLADENINE GLYCOSYLASE"/>
    <property type="match status" value="1"/>
</dbReference>
<protein>
    <submittedName>
        <fullName evidence="6">DNA-3-methyladenine glycosylase</fullName>
    </submittedName>
</protein>
<dbReference type="PANTHER" id="PTHR43003">
    <property type="entry name" value="DNA-3-METHYLADENINE GLYCOSYLASE"/>
    <property type="match status" value="1"/>
</dbReference>
<proteinExistence type="inferred from homology"/>
<dbReference type="GO" id="GO:0006307">
    <property type="term" value="P:DNA alkylation repair"/>
    <property type="evidence" value="ECO:0007669"/>
    <property type="project" value="TreeGrafter"/>
</dbReference>
<evidence type="ECO:0000313" key="6">
    <source>
        <dbReference type="EMBL" id="TID15538.1"/>
    </source>
</evidence>
<feature type="domain" description="HhH-GPD" evidence="5">
    <location>
        <begin position="201"/>
        <end position="377"/>
    </location>
</feature>
<dbReference type="GO" id="GO:0032993">
    <property type="term" value="C:protein-DNA complex"/>
    <property type="evidence" value="ECO:0007669"/>
    <property type="project" value="TreeGrafter"/>
</dbReference>
<dbReference type="InterPro" id="IPR051912">
    <property type="entry name" value="Alkylbase_DNA_Glycosylase/TA"/>
</dbReference>
<dbReference type="Gene3D" id="1.10.340.30">
    <property type="entry name" value="Hypothetical protein, domain 2"/>
    <property type="match status" value="1"/>
</dbReference>
<dbReference type="InterPro" id="IPR003265">
    <property type="entry name" value="HhH-GPD_domain"/>
</dbReference>
<dbReference type="AlphaFoldDB" id="A0A4Z1P238"/>
<dbReference type="GO" id="GO:0005634">
    <property type="term" value="C:nucleus"/>
    <property type="evidence" value="ECO:0007669"/>
    <property type="project" value="TreeGrafter"/>
</dbReference>
<dbReference type="CDD" id="cd00056">
    <property type="entry name" value="ENDO3c"/>
    <property type="match status" value="1"/>
</dbReference>
<dbReference type="SUPFAM" id="SSF48150">
    <property type="entry name" value="DNA-glycosylase"/>
    <property type="match status" value="1"/>
</dbReference>
<keyword evidence="3" id="KW-0234">DNA repair</keyword>
<comment type="caution">
    <text evidence="6">The sequence shown here is derived from an EMBL/GenBank/DDBJ whole genome shotgun (WGS) entry which is preliminary data.</text>
</comment>
<dbReference type="GO" id="GO:0006285">
    <property type="term" value="P:base-excision repair, AP site formation"/>
    <property type="evidence" value="ECO:0007669"/>
    <property type="project" value="TreeGrafter"/>
</dbReference>
<organism evidence="6 7">
    <name type="scientific">Venturia nashicola</name>
    <dbReference type="NCBI Taxonomy" id="86259"/>
    <lineage>
        <taxon>Eukaryota</taxon>
        <taxon>Fungi</taxon>
        <taxon>Dikarya</taxon>
        <taxon>Ascomycota</taxon>
        <taxon>Pezizomycotina</taxon>
        <taxon>Dothideomycetes</taxon>
        <taxon>Pleosporomycetidae</taxon>
        <taxon>Venturiales</taxon>
        <taxon>Venturiaceae</taxon>
        <taxon>Venturia</taxon>
    </lineage>
</organism>